<reference evidence="1 2" key="1">
    <citation type="submission" date="2024-09" db="EMBL/GenBank/DDBJ databases">
        <authorList>
            <person name="Sun Q."/>
            <person name="Mori K."/>
        </authorList>
    </citation>
    <scope>NUCLEOTIDE SEQUENCE [LARGE SCALE GENOMIC DNA]</scope>
    <source>
        <strain evidence="1 2">CCM 7957</strain>
    </source>
</reference>
<dbReference type="EMBL" id="JBHLWV010000006">
    <property type="protein sequence ID" value="MFC0313589.1"/>
    <property type="molecule type" value="Genomic_DNA"/>
</dbReference>
<dbReference type="PANTHER" id="PTHR30337:SF0">
    <property type="entry name" value="NUCLEASE SBCCD SUBUNIT D"/>
    <property type="match status" value="1"/>
</dbReference>
<proteinExistence type="predicted"/>
<dbReference type="Proteomes" id="UP001589783">
    <property type="component" value="Unassembled WGS sequence"/>
</dbReference>
<dbReference type="SUPFAM" id="SSF56300">
    <property type="entry name" value="Metallo-dependent phosphatases"/>
    <property type="match status" value="1"/>
</dbReference>
<dbReference type="Gene3D" id="3.60.21.10">
    <property type="match status" value="1"/>
</dbReference>
<evidence type="ECO:0000313" key="1">
    <source>
        <dbReference type="EMBL" id="MFC0313589.1"/>
    </source>
</evidence>
<organism evidence="1 2">
    <name type="scientific">Gordonia phosphorivorans</name>
    <dbReference type="NCBI Taxonomy" id="1056982"/>
    <lineage>
        <taxon>Bacteria</taxon>
        <taxon>Bacillati</taxon>
        <taxon>Actinomycetota</taxon>
        <taxon>Actinomycetes</taxon>
        <taxon>Mycobacteriales</taxon>
        <taxon>Gordoniaceae</taxon>
        <taxon>Gordonia</taxon>
    </lineage>
</organism>
<dbReference type="PANTHER" id="PTHR30337">
    <property type="entry name" value="COMPONENT OF ATP-DEPENDENT DSDNA EXONUCLEASE"/>
    <property type="match status" value="1"/>
</dbReference>
<dbReference type="RefSeq" id="WP_382360051.1">
    <property type="nucleotide sequence ID" value="NZ_JBHLWV010000006.1"/>
</dbReference>
<name>A0ABV6H4V1_9ACTN</name>
<dbReference type="InterPro" id="IPR029052">
    <property type="entry name" value="Metallo-depent_PP-like"/>
</dbReference>
<keyword evidence="2" id="KW-1185">Reference proteome</keyword>
<gene>
    <name evidence="1" type="ORF">ACFFJD_01815</name>
</gene>
<dbReference type="InterPro" id="IPR050535">
    <property type="entry name" value="DNA_Repair-Maintenance_Comp"/>
</dbReference>
<protein>
    <submittedName>
        <fullName evidence="1">Uncharacterized protein</fullName>
    </submittedName>
</protein>
<evidence type="ECO:0000313" key="2">
    <source>
        <dbReference type="Proteomes" id="UP001589783"/>
    </source>
</evidence>
<accession>A0ABV6H4V1</accession>
<comment type="caution">
    <text evidence="1">The sequence shown here is derived from an EMBL/GenBank/DDBJ whole genome shotgun (WGS) entry which is preliminary data.</text>
</comment>
<sequence length="445" mass="48322">MTPAHTVYKLGFYGCAHLGYRMNGMARQHSSGLNIREVDGYVSYEQVMDDMIGRGVQAIVDGGDTFHTHRPSPRAIDEALRVDDKRVAAQIPRDTNSGNHDAASSSEVSAVASVHRPSLGSFAVYPRTDRTAEDTFGPHPGLYEVHQPDPNVPLYLHIVSHYGLNPRLADKGIVIDPRPIPDGVNILVSHGLFAADDRLFGATDGHGATRMIPAEWVDRGFDASILSDYHTPGPIPGYGPQDRKTGQVWMTGSLLGRGFSDEICSRGWLLVELGSDGYLTVTLQPIWWRPQVDFDPIDCDGKTVEDINAIVRKRLASQRWWDEESAALTGDGGYLLRQRIVGASPAQRQGVRARAGEWANAAGEAAFWGVSFTGSSTQRLGEAHKSRGLSRSTRQVNFAEDFTERATKGRVGAVLAGAAPEIREAATAATVKTLTVLQADPWAAS</sequence>